<dbReference type="GO" id="GO:0051539">
    <property type="term" value="F:4 iron, 4 sulfur cluster binding"/>
    <property type="evidence" value="ECO:0007669"/>
    <property type="project" value="UniProtKB-UniRule"/>
</dbReference>
<evidence type="ECO:0000256" key="7">
    <source>
        <dbReference type="ARBA" id="ARBA00022741"/>
    </source>
</evidence>
<evidence type="ECO:0000256" key="13">
    <source>
        <dbReference type="HAMAP-Rule" id="MF_00352"/>
    </source>
</evidence>
<keyword evidence="7 13" id="KW-0547">Nucleotide-binding</keyword>
<evidence type="ECO:0000256" key="12">
    <source>
        <dbReference type="ARBA" id="ARBA00023171"/>
    </source>
</evidence>
<evidence type="ECO:0000256" key="6">
    <source>
        <dbReference type="ARBA" id="ARBA00022723"/>
    </source>
</evidence>
<comment type="subunit">
    <text evidence="13">Protochlorophyllide reductase is composed of three subunits; ChlL, ChlN and ChlB. Forms a heterotetramer of two ChlB and two ChlN subunits.</text>
</comment>
<evidence type="ECO:0000256" key="11">
    <source>
        <dbReference type="ARBA" id="ARBA00023014"/>
    </source>
</evidence>
<comment type="subcellular location">
    <subcellularLocation>
        <location evidence="1 13">Plastid</location>
        <location evidence="1 13">Chloroplast</location>
    </subcellularLocation>
</comment>
<dbReference type="PANTHER" id="PTHR39429:SF3">
    <property type="entry name" value="LIGHT-INDEPENDENT PROTOCHLOROPHYLLIDE REDUCTASE SUBUNIT N"/>
    <property type="match status" value="1"/>
</dbReference>
<dbReference type="GO" id="GO:0019685">
    <property type="term" value="P:photosynthesis, dark reaction"/>
    <property type="evidence" value="ECO:0007669"/>
    <property type="project" value="InterPro"/>
</dbReference>
<evidence type="ECO:0000256" key="5">
    <source>
        <dbReference type="ARBA" id="ARBA00022640"/>
    </source>
</evidence>
<feature type="domain" description="Nitrogenase/oxidoreductase component 1" evidence="14">
    <location>
        <begin position="116"/>
        <end position="515"/>
    </location>
</feature>
<feature type="binding site" evidence="13">
    <location>
        <position position="201"/>
    </location>
    <ligand>
        <name>[4Fe-4S] cluster</name>
        <dbReference type="ChEBI" id="CHEBI:49883"/>
        <note>ligand shared with heterodimeric partner</note>
    </ligand>
</feature>
<organism evidence="15">
    <name type="scientific">Chlamydomonas moewusii</name>
    <name type="common">Chlamydomonas eugametos</name>
    <dbReference type="NCBI Taxonomy" id="3054"/>
    <lineage>
        <taxon>Eukaryota</taxon>
        <taxon>Viridiplantae</taxon>
        <taxon>Chlorophyta</taxon>
        <taxon>core chlorophytes</taxon>
        <taxon>Chlorophyceae</taxon>
        <taxon>CS clade</taxon>
        <taxon>Chlamydomonadales</taxon>
        <taxon>Chlamydomonadaceae</taxon>
        <taxon>Chlamydomonas</taxon>
    </lineage>
</organism>
<evidence type="ECO:0000256" key="3">
    <source>
        <dbReference type="ARBA" id="ARBA00022528"/>
    </source>
</evidence>
<dbReference type="NCBIfam" id="TIGR01279">
    <property type="entry name" value="DPOR_bchN"/>
    <property type="match status" value="1"/>
</dbReference>
<comment type="cofactor">
    <cofactor evidence="13">
        <name>[4Fe-4S] cluster</name>
        <dbReference type="ChEBI" id="CHEBI:49883"/>
    </cofactor>
    <text evidence="13">Binds 1 [4Fe-4S] cluster per heterodimer. The cluster is bound at the heterodimer interface by residues from both subunits.</text>
</comment>
<evidence type="ECO:0000256" key="9">
    <source>
        <dbReference type="ARBA" id="ARBA00023002"/>
    </source>
</evidence>
<keyword evidence="8 13" id="KW-0067">ATP-binding</keyword>
<dbReference type="AlphaFoldDB" id="B2X280"/>
<feature type="binding site" evidence="13">
    <location>
        <position position="141"/>
    </location>
    <ligand>
        <name>[4Fe-4S] cluster</name>
        <dbReference type="ChEBI" id="CHEBI:49883"/>
        <note>ligand shared with heterodimeric partner</note>
    </ligand>
</feature>
<evidence type="ECO:0000256" key="8">
    <source>
        <dbReference type="ARBA" id="ARBA00022840"/>
    </source>
</evidence>
<keyword evidence="4 13" id="KW-0602">Photosynthesis</keyword>
<keyword evidence="12 13" id="KW-0149">Chlorophyll biosynthesis</keyword>
<keyword evidence="3 15" id="KW-0150">Chloroplast</keyword>
<accession>B2X280</accession>
<dbReference type="GO" id="GO:0016730">
    <property type="term" value="F:oxidoreductase activity, acting on iron-sulfur proteins as donors"/>
    <property type="evidence" value="ECO:0007669"/>
    <property type="project" value="InterPro"/>
</dbReference>
<protein>
    <recommendedName>
        <fullName evidence="13">Light-independent protochlorophyllide reductase subunit N</fullName>
        <shortName evidence="13">DPOR subunit N</shortName>
        <shortName evidence="13">LI-POR subunit N</shortName>
        <ecNumber evidence="13">1.3.7.7</ecNumber>
    </recommendedName>
</protein>
<dbReference type="PANTHER" id="PTHR39429">
    <property type="entry name" value="LIGHT-INDEPENDENT PROTOCHLOROPHYLLIDE REDUCTASE SUBUNIT N"/>
    <property type="match status" value="1"/>
</dbReference>
<comment type="pathway">
    <text evidence="13">Porphyrin-containing compound metabolism; chlorophyll biosynthesis (light-independent).</text>
</comment>
<geneLocation type="chloroplast" evidence="15"/>
<evidence type="ECO:0000256" key="2">
    <source>
        <dbReference type="ARBA" id="ARBA00022485"/>
    </source>
</evidence>
<dbReference type="GO" id="GO:0036068">
    <property type="term" value="P:light-independent chlorophyll biosynthetic process"/>
    <property type="evidence" value="ECO:0007669"/>
    <property type="project" value="UniProtKB-UniRule"/>
</dbReference>
<proteinExistence type="inferred from homology"/>
<dbReference type="CDD" id="cd01979">
    <property type="entry name" value="Pchlide_reductase_N"/>
    <property type="match status" value="1"/>
</dbReference>
<keyword evidence="5 15" id="KW-0934">Plastid</keyword>
<sequence length="543" mass="61491">MNHEVRKKNILLTTSYANRMLPPKGYLKTSNIIGLCGAIPPSYKTFVRPTGRVSQVLRSTKQMSGIPVAKTHLEGEALGQASETLLAPSKNRQDQPLLVDEKMVIDCETGNYHTFCPISCVSWLYQKIEDSFFLVIGTKTCGYFLQNALGVMIFAEPRYAMAELEESDISAQLNDYKELKRLCLQIKQDRNPSVIVWIGTCTTEIIKMNLEGLASRLEDEIKVPIVVARANGLDYAFTQGEDTVLAAMVEKCPKKEIILDETSQKNQQKKLVLFGSLPGPVTNMLTHELKKQGIEVAGWLPSQRYSELPELSEDVYVCGINPFLSRTATTLMRNRKCKLISAPFPIGPDGTRAWIEKICSVYQIVPQGLLERENKIWDSLKEYIDIIKGKSVFFMGDNLLEISLARFLIRCGMIVYEIGIPYMDKRFQAAELALLEKTCSEMQVPLPRIVEKPDNYYQIQRIRELEPDLVITGMAHANPLEARGITTKWSVEFTFAQIHGFSNSREILELITRPLKRNKNLWQNPPDRDFADVSIDLTTLVKN</sequence>
<evidence type="ECO:0000256" key="10">
    <source>
        <dbReference type="ARBA" id="ARBA00023004"/>
    </source>
</evidence>
<dbReference type="EMBL" id="EF587452">
    <property type="protein sequence ID" value="ABU88293.1"/>
    <property type="molecule type" value="Genomic_DNA"/>
</dbReference>
<dbReference type="GO" id="GO:0005524">
    <property type="term" value="F:ATP binding"/>
    <property type="evidence" value="ECO:0007669"/>
    <property type="project" value="UniProtKB-UniRule"/>
</dbReference>
<evidence type="ECO:0000256" key="4">
    <source>
        <dbReference type="ARBA" id="ARBA00022531"/>
    </source>
</evidence>
<comment type="catalytic activity">
    <reaction evidence="13">
        <text>chlorophyllide a + oxidized 2[4Fe-4S]-[ferredoxin] + 2 ADP + 2 phosphate = protochlorophyllide a + reduced 2[4Fe-4S]-[ferredoxin] + 2 ATP + 2 H2O</text>
        <dbReference type="Rhea" id="RHEA:28202"/>
        <dbReference type="Rhea" id="RHEA-COMP:10002"/>
        <dbReference type="Rhea" id="RHEA-COMP:10004"/>
        <dbReference type="ChEBI" id="CHEBI:15377"/>
        <dbReference type="ChEBI" id="CHEBI:30616"/>
        <dbReference type="ChEBI" id="CHEBI:33722"/>
        <dbReference type="ChEBI" id="CHEBI:33723"/>
        <dbReference type="ChEBI" id="CHEBI:43474"/>
        <dbReference type="ChEBI" id="CHEBI:83348"/>
        <dbReference type="ChEBI" id="CHEBI:83350"/>
        <dbReference type="ChEBI" id="CHEBI:456216"/>
        <dbReference type="EC" id="1.3.7.7"/>
    </reaction>
</comment>
<keyword evidence="11 13" id="KW-0411">Iron-sulfur</keyword>
<dbReference type="GO" id="GO:0016636">
    <property type="term" value="F:oxidoreductase activity, acting on the CH-CH group of donors, iron-sulfur protein as acceptor"/>
    <property type="evidence" value="ECO:0007669"/>
    <property type="project" value="UniProtKB-UniRule"/>
</dbReference>
<evidence type="ECO:0000256" key="1">
    <source>
        <dbReference type="ARBA" id="ARBA00004229"/>
    </source>
</evidence>
<keyword evidence="10 13" id="KW-0408">Iron</keyword>
<keyword evidence="2 13" id="KW-0004">4Fe-4S</keyword>
<evidence type="ECO:0000259" key="14">
    <source>
        <dbReference type="Pfam" id="PF00148"/>
    </source>
</evidence>
<comment type="similarity">
    <text evidence="13">Belongs to the BchN/ChlN family.</text>
</comment>
<dbReference type="HAMAP" id="MF_00352">
    <property type="entry name" value="ChlN_BchN"/>
    <property type="match status" value="1"/>
</dbReference>
<dbReference type="EC" id="1.3.7.7" evidence="13"/>
<reference evidence="15" key="1">
    <citation type="journal article" date="2008" name="J. Phycol.">
        <title>Deep division in the Chlorophyceae (Chlorophyta) revealed by chloroplast phylogenomic analyseS.</title>
        <authorList>
            <person name="Turmel M."/>
            <person name="Brouard J.-S."/>
            <person name="Gagnon C."/>
            <person name="Otis C."/>
            <person name="Lemieux C."/>
        </authorList>
    </citation>
    <scope>NUCLEOTIDE SEQUENCE</scope>
    <source>
        <strain evidence="15">UTEX 97</strain>
    </source>
</reference>
<keyword evidence="9 13" id="KW-0560">Oxidoreductase</keyword>
<dbReference type="InterPro" id="IPR050293">
    <property type="entry name" value="LIPOR_BchN/ChlN"/>
</dbReference>
<dbReference type="InterPro" id="IPR000510">
    <property type="entry name" value="Nase/OxRdtase_comp1"/>
</dbReference>
<dbReference type="Gene3D" id="3.40.50.1980">
    <property type="entry name" value="Nitrogenase molybdenum iron protein domain"/>
    <property type="match status" value="3"/>
</dbReference>
<dbReference type="UniPathway" id="UPA00670"/>
<name>B2X280_CHLMO</name>
<keyword evidence="6 13" id="KW-0479">Metal-binding</keyword>
<gene>
    <name evidence="13 15" type="primary">chlN</name>
</gene>
<dbReference type="GO" id="GO:0046872">
    <property type="term" value="F:metal ion binding"/>
    <property type="evidence" value="ECO:0007669"/>
    <property type="project" value="UniProtKB-KW"/>
</dbReference>
<dbReference type="NCBIfam" id="NF002768">
    <property type="entry name" value="PRK02842.1"/>
    <property type="match status" value="1"/>
</dbReference>
<dbReference type="GO" id="GO:0009507">
    <property type="term" value="C:chloroplast"/>
    <property type="evidence" value="ECO:0007669"/>
    <property type="project" value="UniProtKB-SubCell"/>
</dbReference>
<comment type="function">
    <text evidence="13">Component of the dark-operative protochlorophyllide reductase (DPOR) that uses Mg-ATP and reduced ferredoxin to reduce ring D of protochlorophyllide (Pchlide) to form chlorophyllide a (Chlide). This reaction is light-independent. The NB-protein (ChlN-ChlB) is the catalytic component of the complex.</text>
</comment>
<dbReference type="Pfam" id="PF00148">
    <property type="entry name" value="Oxidored_nitro"/>
    <property type="match status" value="1"/>
</dbReference>
<dbReference type="SUPFAM" id="SSF53807">
    <property type="entry name" value="Helical backbone' metal receptor"/>
    <property type="match status" value="1"/>
</dbReference>
<dbReference type="InterPro" id="IPR005970">
    <property type="entry name" value="Protochl_reductN"/>
</dbReference>
<evidence type="ECO:0000313" key="15">
    <source>
        <dbReference type="EMBL" id="ABU88293.1"/>
    </source>
</evidence>
<feature type="binding site" evidence="13">
    <location>
        <position position="116"/>
    </location>
    <ligand>
        <name>[4Fe-4S] cluster</name>
        <dbReference type="ChEBI" id="CHEBI:49883"/>
        <note>ligand shared with heterodimeric partner</note>
    </ligand>
</feature>